<keyword evidence="2" id="KW-1185">Reference proteome</keyword>
<gene>
    <name evidence="1" type="ORF">HK100_009733</name>
</gene>
<sequence length="411" mass="46759">MTRGSHKQPPTSNSGRTQYFEQKKLLRKIIQPALAASYEPEVPAANLIKIRSEACNWRICKLENSQNFFSRFKSKPQGSMRQLQSPEAVLTDAFILLDLETSSSTSSSTSLDSTSTLVNRVSSAKLYRDKHSNWEIMNHCGENVAQHRKSASFVNPSVWVSGYSPPLLSAPPPTPVSCNNLMRKVSFAPFDDDPDDYFDSEQYVASLRRKESASINFLYCKGILKSDSHICDSLDELLNFYGPSGEEPQVFGLGMDLGFPVSRKGERSLKNEFEMIKKGTMLDRIRIKTRFWIIRKLDETPCKSVANPIILQSNDSDDEDDLHYITEFEISRSTTSLVTVLENLTARAEQFVSNPKILQIRVQSRDKKKWKAIEFDEIEWRIRIGEVCGEDEMLLFADVGSEKNKKHDNIF</sequence>
<organism evidence="1 2">
    <name type="scientific">Physocladia obscura</name>
    <dbReference type="NCBI Taxonomy" id="109957"/>
    <lineage>
        <taxon>Eukaryota</taxon>
        <taxon>Fungi</taxon>
        <taxon>Fungi incertae sedis</taxon>
        <taxon>Chytridiomycota</taxon>
        <taxon>Chytridiomycota incertae sedis</taxon>
        <taxon>Chytridiomycetes</taxon>
        <taxon>Chytridiales</taxon>
        <taxon>Chytriomycetaceae</taxon>
        <taxon>Physocladia</taxon>
    </lineage>
</organism>
<evidence type="ECO:0000313" key="1">
    <source>
        <dbReference type="EMBL" id="KAJ3140422.1"/>
    </source>
</evidence>
<accession>A0AAD5TAP2</accession>
<reference evidence="1" key="1">
    <citation type="submission" date="2020-05" db="EMBL/GenBank/DDBJ databases">
        <title>Phylogenomic resolution of chytrid fungi.</title>
        <authorList>
            <person name="Stajich J.E."/>
            <person name="Amses K."/>
            <person name="Simmons R."/>
            <person name="Seto K."/>
            <person name="Myers J."/>
            <person name="Bonds A."/>
            <person name="Quandt C.A."/>
            <person name="Barry K."/>
            <person name="Liu P."/>
            <person name="Grigoriev I."/>
            <person name="Longcore J.E."/>
            <person name="James T.Y."/>
        </authorList>
    </citation>
    <scope>NUCLEOTIDE SEQUENCE</scope>
    <source>
        <strain evidence="1">JEL0513</strain>
    </source>
</reference>
<dbReference type="EMBL" id="JADGJH010000051">
    <property type="protein sequence ID" value="KAJ3140422.1"/>
    <property type="molecule type" value="Genomic_DNA"/>
</dbReference>
<dbReference type="Proteomes" id="UP001211907">
    <property type="component" value="Unassembled WGS sequence"/>
</dbReference>
<dbReference type="AlphaFoldDB" id="A0AAD5TAP2"/>
<name>A0AAD5TAP2_9FUNG</name>
<evidence type="ECO:0000313" key="2">
    <source>
        <dbReference type="Proteomes" id="UP001211907"/>
    </source>
</evidence>
<comment type="caution">
    <text evidence="1">The sequence shown here is derived from an EMBL/GenBank/DDBJ whole genome shotgun (WGS) entry which is preliminary data.</text>
</comment>
<proteinExistence type="predicted"/>
<protein>
    <submittedName>
        <fullName evidence="1">Uncharacterized protein</fullName>
    </submittedName>
</protein>